<name>A0A7R9BRJ0_9CRUS</name>
<evidence type="ECO:0008006" key="9">
    <source>
        <dbReference type="Google" id="ProtNLM"/>
    </source>
</evidence>
<dbReference type="EMBL" id="CAJPEX010001838">
    <property type="protein sequence ID" value="CAG0920030.1"/>
    <property type="molecule type" value="Genomic_DNA"/>
</dbReference>
<keyword evidence="4" id="KW-1000">Mitochondrion outer membrane</keyword>
<sequence length="197" mass="21191">MAPPMYADLGKQARDVFRKGYHIGLVKLDFKSKTKTGVEFTTGQVINLEKNVVSGNLDVKYTHAPQGITCTEKWTTDNVINLELAADDALGKGSKVSAVGSFSPYTGVIILIMNFSFLLSISAWNVIGKGQFKHENAAVNFEADVFNGPLLMGGMVLGYGGVLAGYQTAYDAGSGKLTKSNVSLGYSMREVNFNLSM</sequence>
<dbReference type="Gene3D" id="2.40.160.10">
    <property type="entry name" value="Porin"/>
    <property type="match status" value="1"/>
</dbReference>
<evidence type="ECO:0000256" key="1">
    <source>
        <dbReference type="ARBA" id="ARBA00004294"/>
    </source>
</evidence>
<keyword evidence="6" id="KW-0472">Membrane</keyword>
<dbReference type="OrthoDB" id="7827681at2759"/>
<evidence type="ECO:0000313" key="7">
    <source>
        <dbReference type="EMBL" id="CAD7279878.1"/>
    </source>
</evidence>
<dbReference type="InterPro" id="IPR001925">
    <property type="entry name" value="Porin_Euk"/>
</dbReference>
<evidence type="ECO:0000256" key="6">
    <source>
        <dbReference type="SAM" id="Phobius"/>
    </source>
</evidence>
<dbReference type="EMBL" id="OA883875">
    <property type="protein sequence ID" value="CAD7279878.1"/>
    <property type="molecule type" value="Genomic_DNA"/>
</dbReference>
<dbReference type="GO" id="GO:0005741">
    <property type="term" value="C:mitochondrial outer membrane"/>
    <property type="evidence" value="ECO:0007669"/>
    <property type="project" value="UniProtKB-SubCell"/>
</dbReference>
<dbReference type="GO" id="GO:0008308">
    <property type="term" value="F:voltage-gated monoatomic anion channel activity"/>
    <property type="evidence" value="ECO:0007669"/>
    <property type="project" value="InterPro"/>
</dbReference>
<keyword evidence="5" id="KW-0626">Porin</keyword>
<dbReference type="CDD" id="cd07306">
    <property type="entry name" value="Porin3_VDAC"/>
    <property type="match status" value="1"/>
</dbReference>
<dbReference type="PRINTS" id="PR00185">
    <property type="entry name" value="EUKARYTPORIN"/>
</dbReference>
<keyword evidence="4" id="KW-0496">Mitochondrion</keyword>
<keyword evidence="5" id="KW-0406">Ion transport</keyword>
<keyword evidence="8" id="KW-1185">Reference proteome</keyword>
<keyword evidence="6" id="KW-1133">Transmembrane helix</keyword>
<reference evidence="7" key="1">
    <citation type="submission" date="2020-11" db="EMBL/GenBank/DDBJ databases">
        <authorList>
            <person name="Tran Van P."/>
        </authorList>
    </citation>
    <scope>NUCLEOTIDE SEQUENCE</scope>
</reference>
<keyword evidence="6" id="KW-0812">Transmembrane</keyword>
<feature type="transmembrane region" description="Helical" evidence="6">
    <location>
        <begin position="105"/>
        <end position="127"/>
    </location>
</feature>
<dbReference type="GO" id="GO:0046930">
    <property type="term" value="C:pore complex"/>
    <property type="evidence" value="ECO:0007669"/>
    <property type="project" value="UniProtKB-KW"/>
</dbReference>
<dbReference type="PANTHER" id="PTHR11743">
    <property type="entry name" value="VOLTAGE-DEPENDENT ANION-SELECTIVE CHANNEL"/>
    <property type="match status" value="1"/>
</dbReference>
<organism evidence="7">
    <name type="scientific">Notodromas monacha</name>
    <dbReference type="NCBI Taxonomy" id="399045"/>
    <lineage>
        <taxon>Eukaryota</taxon>
        <taxon>Metazoa</taxon>
        <taxon>Ecdysozoa</taxon>
        <taxon>Arthropoda</taxon>
        <taxon>Crustacea</taxon>
        <taxon>Oligostraca</taxon>
        <taxon>Ostracoda</taxon>
        <taxon>Podocopa</taxon>
        <taxon>Podocopida</taxon>
        <taxon>Cypridocopina</taxon>
        <taxon>Cypridoidea</taxon>
        <taxon>Cyprididae</taxon>
        <taxon>Notodromas</taxon>
    </lineage>
</organism>
<protein>
    <recommendedName>
        <fullName evidence="9">Voltage-dependent anion-selective channel protein 3</fullName>
    </recommendedName>
</protein>
<dbReference type="InterPro" id="IPR023614">
    <property type="entry name" value="Porin_dom_sf"/>
</dbReference>
<comment type="subcellular location">
    <subcellularLocation>
        <location evidence="1">Mitochondrion outer membrane</location>
    </subcellularLocation>
</comment>
<comment type="similarity">
    <text evidence="2">Belongs to the eukaryotic mitochondrial porin family.</text>
</comment>
<gene>
    <name evidence="7" type="ORF">NMOB1V02_LOCUS7542</name>
</gene>
<dbReference type="InterPro" id="IPR027246">
    <property type="entry name" value="Porin_Euk/Tom40"/>
</dbReference>
<dbReference type="GO" id="GO:0015288">
    <property type="term" value="F:porin activity"/>
    <property type="evidence" value="ECO:0007669"/>
    <property type="project" value="UniProtKB-KW"/>
</dbReference>
<keyword evidence="3" id="KW-1134">Transmembrane beta strand</keyword>
<evidence type="ECO:0000256" key="4">
    <source>
        <dbReference type="ARBA" id="ARBA00022787"/>
    </source>
</evidence>
<proteinExistence type="inferred from homology"/>
<dbReference type="Proteomes" id="UP000678499">
    <property type="component" value="Unassembled WGS sequence"/>
</dbReference>
<evidence type="ECO:0000256" key="3">
    <source>
        <dbReference type="ARBA" id="ARBA00022452"/>
    </source>
</evidence>
<evidence type="ECO:0000313" key="8">
    <source>
        <dbReference type="Proteomes" id="UP000678499"/>
    </source>
</evidence>
<dbReference type="PANTHER" id="PTHR11743:SF70">
    <property type="entry name" value="GH26960P-RELATED"/>
    <property type="match status" value="1"/>
</dbReference>
<accession>A0A7R9BRJ0</accession>
<evidence type="ECO:0000256" key="5">
    <source>
        <dbReference type="ARBA" id="ARBA00023114"/>
    </source>
</evidence>
<dbReference type="AlphaFoldDB" id="A0A7R9BRJ0"/>
<evidence type="ECO:0000256" key="2">
    <source>
        <dbReference type="ARBA" id="ARBA00007780"/>
    </source>
</evidence>
<dbReference type="Pfam" id="PF01459">
    <property type="entry name" value="Porin_3"/>
    <property type="match status" value="1"/>
</dbReference>
<keyword evidence="5" id="KW-0813">Transport</keyword>